<name>A0AAV6L8U8_9ERIC</name>
<accession>A0AAV6L8U8</accession>
<proteinExistence type="predicted"/>
<gene>
    <name evidence="1" type="ORF">RHGRI_004212</name>
</gene>
<evidence type="ECO:0000313" key="1">
    <source>
        <dbReference type="EMBL" id="KAG5561125.1"/>
    </source>
</evidence>
<organism evidence="1 2">
    <name type="scientific">Rhododendron griersonianum</name>
    <dbReference type="NCBI Taxonomy" id="479676"/>
    <lineage>
        <taxon>Eukaryota</taxon>
        <taxon>Viridiplantae</taxon>
        <taxon>Streptophyta</taxon>
        <taxon>Embryophyta</taxon>
        <taxon>Tracheophyta</taxon>
        <taxon>Spermatophyta</taxon>
        <taxon>Magnoliopsida</taxon>
        <taxon>eudicotyledons</taxon>
        <taxon>Gunneridae</taxon>
        <taxon>Pentapetalae</taxon>
        <taxon>asterids</taxon>
        <taxon>Ericales</taxon>
        <taxon>Ericaceae</taxon>
        <taxon>Ericoideae</taxon>
        <taxon>Rhodoreae</taxon>
        <taxon>Rhododendron</taxon>
    </lineage>
</organism>
<evidence type="ECO:0000313" key="2">
    <source>
        <dbReference type="Proteomes" id="UP000823749"/>
    </source>
</evidence>
<comment type="caution">
    <text evidence="1">The sequence shown here is derived from an EMBL/GenBank/DDBJ whole genome shotgun (WGS) entry which is preliminary data.</text>
</comment>
<dbReference type="EMBL" id="JACTNZ010000002">
    <property type="protein sequence ID" value="KAG5561125.1"/>
    <property type="molecule type" value="Genomic_DNA"/>
</dbReference>
<protein>
    <recommendedName>
        <fullName evidence="3">Reverse transcriptase zinc-binding domain-containing protein</fullName>
    </recommendedName>
</protein>
<keyword evidence="2" id="KW-1185">Reference proteome</keyword>
<reference evidence="1" key="1">
    <citation type="submission" date="2020-08" db="EMBL/GenBank/DDBJ databases">
        <title>Plant Genome Project.</title>
        <authorList>
            <person name="Zhang R.-G."/>
        </authorList>
    </citation>
    <scope>NUCLEOTIDE SEQUENCE</scope>
    <source>
        <strain evidence="1">WSP0</strain>
        <tissue evidence="1">Leaf</tissue>
    </source>
</reference>
<evidence type="ECO:0008006" key="3">
    <source>
        <dbReference type="Google" id="ProtNLM"/>
    </source>
</evidence>
<sequence length="106" mass="12804">MAKHLWAICSHQKSLWIKWSYLYTIKNQCLWSMNIPSSWSWTWRKLLQLRPKVRSLVRYIIGDRSSTYLWHDNWHHAGPLLDYFGHHFQLVFGIPMGAKVSCLIYR</sequence>
<dbReference type="AlphaFoldDB" id="A0AAV6L8U8"/>
<dbReference type="Proteomes" id="UP000823749">
    <property type="component" value="Chromosome 2"/>
</dbReference>